<accession>A0A8H5H6U4</accession>
<evidence type="ECO:0000256" key="1">
    <source>
        <dbReference type="SAM" id="MobiDB-lite"/>
    </source>
</evidence>
<name>A0A8H5H6U4_9AGAR</name>
<feature type="compositionally biased region" description="Low complexity" evidence="1">
    <location>
        <begin position="611"/>
        <end position="625"/>
    </location>
</feature>
<proteinExistence type="predicted"/>
<organism evidence="2 3">
    <name type="scientific">Collybiopsis confluens</name>
    <dbReference type="NCBI Taxonomy" id="2823264"/>
    <lineage>
        <taxon>Eukaryota</taxon>
        <taxon>Fungi</taxon>
        <taxon>Dikarya</taxon>
        <taxon>Basidiomycota</taxon>
        <taxon>Agaricomycotina</taxon>
        <taxon>Agaricomycetes</taxon>
        <taxon>Agaricomycetidae</taxon>
        <taxon>Agaricales</taxon>
        <taxon>Marasmiineae</taxon>
        <taxon>Omphalotaceae</taxon>
        <taxon>Collybiopsis</taxon>
    </lineage>
</organism>
<feature type="compositionally biased region" description="Low complexity" evidence="1">
    <location>
        <begin position="329"/>
        <end position="340"/>
    </location>
</feature>
<feature type="region of interest" description="Disordered" evidence="1">
    <location>
        <begin position="329"/>
        <end position="360"/>
    </location>
</feature>
<dbReference type="AlphaFoldDB" id="A0A8H5H6U4"/>
<protein>
    <submittedName>
        <fullName evidence="2">Uncharacterized protein</fullName>
    </submittedName>
</protein>
<comment type="caution">
    <text evidence="2">The sequence shown here is derived from an EMBL/GenBank/DDBJ whole genome shotgun (WGS) entry which is preliminary data.</text>
</comment>
<feature type="compositionally biased region" description="Polar residues" evidence="1">
    <location>
        <begin position="423"/>
        <end position="437"/>
    </location>
</feature>
<evidence type="ECO:0000313" key="3">
    <source>
        <dbReference type="Proteomes" id="UP000518752"/>
    </source>
</evidence>
<feature type="compositionally biased region" description="Basic and acidic residues" evidence="1">
    <location>
        <begin position="737"/>
        <end position="753"/>
    </location>
</feature>
<sequence>MKFFLLRRFSHLIHRRTRSDSDLAFISAEILSQSLSFSDLPDEYSRYPRPNALNNPAMAIFATQDCIHRLEKENAQMELVQARLRAQAELKTSEFHSYQKDIASEDLAVGHLDNVIGELEKDLYCLELSVGQFDDFWVVLLDIDVFNHTRLAITSGSLFMDAVVDSIRTAAEIPHGPWSTLIPPVIGERTKDQYASVLNVTLKARSDLRQAKNLAQHWKTSAEKDGEHHDIITPSASTLSDVQEVLPAERQKAVDALWLKLKTGELPIRSTVVTQAMEEDGTLDVDSDGDLLPSVVKASSLFMPSDHKSELETSAAASMATLNASLLRSSSSSSLPSTPSGKRSTVSKGQSDSENSETISPLPRLSLFSSDFWAAASDSSALEDASGSESVNVDFTTEDALQSLKLIFSRFNTMKVDTNDEAGTTTLSGCSTTQANTVPAPSSESATSGEEGTSSHTDADELDSELELEADFVFVTAPVMFETPLIKRRTSILQSLNLSSKIPRKLSISLSPTSTKSASSMAYEANKKGTVPKAKTTPPRKAPLHPAARDTTGSASINDERRAVTPVRTPIRNKTPTGKRFTSGASKRPQREQDNETSPPSSHSLFRPTISSSLKQSKQSRQSPSTTRATSPLRVRPASPSPSPQFRHGSKPLISSGIASSANSPSPSPVRTQISLSPAVLLSPTKISNYHQFQSRPGRAPVQHHRSPPPIPVARALRGKENAGVSTSTKMRGRVGVVKEERERRSERPGENR</sequence>
<feature type="region of interest" description="Disordered" evidence="1">
    <location>
        <begin position="423"/>
        <end position="461"/>
    </location>
</feature>
<feature type="compositionally biased region" description="Low complexity" evidence="1">
    <location>
        <begin position="654"/>
        <end position="665"/>
    </location>
</feature>
<dbReference type="EMBL" id="JAACJN010000082">
    <property type="protein sequence ID" value="KAF5377726.1"/>
    <property type="molecule type" value="Genomic_DNA"/>
</dbReference>
<feature type="compositionally biased region" description="Low complexity" evidence="1">
    <location>
        <begin position="509"/>
        <end position="520"/>
    </location>
</feature>
<keyword evidence="3" id="KW-1185">Reference proteome</keyword>
<dbReference type="Proteomes" id="UP000518752">
    <property type="component" value="Unassembled WGS sequence"/>
</dbReference>
<dbReference type="OrthoDB" id="2798624at2759"/>
<feature type="region of interest" description="Disordered" evidence="1">
    <location>
        <begin position="509"/>
        <end position="672"/>
    </location>
</feature>
<gene>
    <name evidence="2" type="ORF">D9757_009364</name>
</gene>
<evidence type="ECO:0000313" key="2">
    <source>
        <dbReference type="EMBL" id="KAF5377726.1"/>
    </source>
</evidence>
<feature type="region of interest" description="Disordered" evidence="1">
    <location>
        <begin position="691"/>
        <end position="753"/>
    </location>
</feature>
<feature type="compositionally biased region" description="Low complexity" evidence="1">
    <location>
        <begin position="439"/>
        <end position="455"/>
    </location>
</feature>
<feature type="compositionally biased region" description="Polar residues" evidence="1">
    <location>
        <begin position="341"/>
        <end position="359"/>
    </location>
</feature>
<reference evidence="2 3" key="1">
    <citation type="journal article" date="2020" name="ISME J.">
        <title>Uncovering the hidden diversity of litter-decomposition mechanisms in mushroom-forming fungi.</title>
        <authorList>
            <person name="Floudas D."/>
            <person name="Bentzer J."/>
            <person name="Ahren D."/>
            <person name="Johansson T."/>
            <person name="Persson P."/>
            <person name="Tunlid A."/>
        </authorList>
    </citation>
    <scope>NUCLEOTIDE SEQUENCE [LARGE SCALE GENOMIC DNA]</scope>
    <source>
        <strain evidence="2 3">CBS 406.79</strain>
    </source>
</reference>